<dbReference type="PROSITE" id="PS50294">
    <property type="entry name" value="WD_REPEATS_REGION"/>
    <property type="match status" value="2"/>
</dbReference>
<dbReference type="AlphaFoldDB" id="A0A1Q3E276"/>
<protein>
    <submittedName>
        <fullName evidence="6">WD40 repeat-like protein</fullName>
    </submittedName>
</protein>
<dbReference type="Gene3D" id="2.130.10.10">
    <property type="entry name" value="YVTN repeat-like/Quinoprotein amine dehydrogenase"/>
    <property type="match status" value="2"/>
</dbReference>
<feature type="compositionally biased region" description="Low complexity" evidence="4">
    <location>
        <begin position="292"/>
        <end position="305"/>
    </location>
</feature>
<dbReference type="Pfam" id="PF00400">
    <property type="entry name" value="WD40"/>
    <property type="match status" value="5"/>
</dbReference>
<feature type="repeat" description="WD" evidence="3">
    <location>
        <begin position="642"/>
        <end position="673"/>
    </location>
</feature>
<feature type="region of interest" description="Disordered" evidence="4">
    <location>
        <begin position="291"/>
        <end position="316"/>
    </location>
</feature>
<evidence type="ECO:0000256" key="2">
    <source>
        <dbReference type="ARBA" id="ARBA00022737"/>
    </source>
</evidence>
<comment type="caution">
    <text evidence="6">The sequence shown here is derived from an EMBL/GenBank/DDBJ whole genome shotgun (WGS) entry which is preliminary data.</text>
</comment>
<dbReference type="InterPro" id="IPR001680">
    <property type="entry name" value="WD40_rpt"/>
</dbReference>
<reference evidence="6 7" key="1">
    <citation type="submission" date="2016-08" db="EMBL/GenBank/DDBJ databases">
        <authorList>
            <consortium name="Lentinula edodes genome sequencing consortium"/>
            <person name="Sakamoto Y."/>
            <person name="Nakade K."/>
            <person name="Sato S."/>
            <person name="Yoshida Y."/>
            <person name="Miyazaki K."/>
            <person name="Natsume S."/>
            <person name="Konno N."/>
        </authorList>
    </citation>
    <scope>NUCLEOTIDE SEQUENCE [LARGE SCALE GENOMIC DNA]</scope>
    <source>
        <strain evidence="6 7">NBRC 111202</strain>
    </source>
</reference>
<evidence type="ECO:0000256" key="4">
    <source>
        <dbReference type="SAM" id="MobiDB-lite"/>
    </source>
</evidence>
<dbReference type="STRING" id="5353.A0A1Q3E276"/>
<dbReference type="SMART" id="SM00320">
    <property type="entry name" value="WD40"/>
    <property type="match status" value="6"/>
</dbReference>
<keyword evidence="7" id="KW-1185">Reference proteome</keyword>
<feature type="domain" description="CTLH" evidence="5">
    <location>
        <begin position="470"/>
        <end position="524"/>
    </location>
</feature>
<feature type="region of interest" description="Disordered" evidence="4">
    <location>
        <begin position="979"/>
        <end position="1020"/>
    </location>
</feature>
<evidence type="ECO:0000313" key="7">
    <source>
        <dbReference type="Proteomes" id="UP000188533"/>
    </source>
</evidence>
<keyword evidence="1 3" id="KW-0853">WD repeat</keyword>
<feature type="compositionally biased region" description="Low complexity" evidence="4">
    <location>
        <begin position="810"/>
        <end position="831"/>
    </location>
</feature>
<dbReference type="Pfam" id="PF23627">
    <property type="entry name" value="LisH_WDR26"/>
    <property type="match status" value="1"/>
</dbReference>
<evidence type="ECO:0000256" key="1">
    <source>
        <dbReference type="ARBA" id="ARBA00022574"/>
    </source>
</evidence>
<dbReference type="EMBL" id="BDGU01000059">
    <property type="protein sequence ID" value="GAW01332.1"/>
    <property type="molecule type" value="Genomic_DNA"/>
</dbReference>
<accession>A0A1Q3E276</accession>
<evidence type="ECO:0000256" key="3">
    <source>
        <dbReference type="PROSITE-ProRule" id="PRU00221"/>
    </source>
</evidence>
<dbReference type="SUPFAM" id="SSF50978">
    <property type="entry name" value="WD40 repeat-like"/>
    <property type="match status" value="1"/>
</dbReference>
<gene>
    <name evidence="6" type="ORF">LENED_002922</name>
</gene>
<dbReference type="InterPro" id="IPR006595">
    <property type="entry name" value="CTLH_C"/>
</dbReference>
<dbReference type="InterPro" id="IPR051350">
    <property type="entry name" value="WD_repeat-ST_regulator"/>
</dbReference>
<dbReference type="GO" id="GO:0043161">
    <property type="term" value="P:proteasome-mediated ubiquitin-dependent protein catabolic process"/>
    <property type="evidence" value="ECO:0007669"/>
    <property type="project" value="TreeGrafter"/>
</dbReference>
<dbReference type="InterPro" id="IPR015943">
    <property type="entry name" value="WD40/YVTN_repeat-like_dom_sf"/>
</dbReference>
<proteinExistence type="predicted"/>
<feature type="repeat" description="WD" evidence="3">
    <location>
        <begin position="944"/>
        <end position="973"/>
    </location>
</feature>
<dbReference type="CDD" id="cd00200">
    <property type="entry name" value="WD40"/>
    <property type="match status" value="1"/>
</dbReference>
<feature type="repeat" description="WD" evidence="3">
    <location>
        <begin position="688"/>
        <end position="728"/>
    </location>
</feature>
<dbReference type="GO" id="GO:0034657">
    <property type="term" value="C:GID complex"/>
    <property type="evidence" value="ECO:0007669"/>
    <property type="project" value="TreeGrafter"/>
</dbReference>
<dbReference type="PROSITE" id="PS50082">
    <property type="entry name" value="WD_REPEATS_2"/>
    <property type="match status" value="5"/>
</dbReference>
<dbReference type="Pfam" id="PF21889">
    <property type="entry name" value="TPR1-like_2nd"/>
    <property type="match status" value="1"/>
</dbReference>
<evidence type="ECO:0000259" key="5">
    <source>
        <dbReference type="PROSITE" id="PS50897"/>
    </source>
</evidence>
<dbReference type="PANTHER" id="PTHR22838:SF0">
    <property type="entry name" value="WD REPEAT-CONTAINING PROTEIN 26"/>
    <property type="match status" value="1"/>
</dbReference>
<dbReference type="PROSITE" id="PS50896">
    <property type="entry name" value="LISH"/>
    <property type="match status" value="1"/>
</dbReference>
<reference evidence="6 7" key="2">
    <citation type="submission" date="2017-02" db="EMBL/GenBank/DDBJ databases">
        <title>A genome survey and senescence transcriptome analysis in Lentinula edodes.</title>
        <authorList>
            <person name="Sakamoto Y."/>
            <person name="Nakade K."/>
            <person name="Sato S."/>
            <person name="Yoshida Y."/>
            <person name="Miyazaki K."/>
            <person name="Natsume S."/>
            <person name="Konno N."/>
        </authorList>
    </citation>
    <scope>NUCLEOTIDE SEQUENCE [LARGE SCALE GENOMIC DNA]</scope>
    <source>
        <strain evidence="6 7">NBRC 111202</strain>
    </source>
</reference>
<feature type="region of interest" description="Disordered" evidence="4">
    <location>
        <begin position="797"/>
        <end position="831"/>
    </location>
</feature>
<dbReference type="PROSITE" id="PS50897">
    <property type="entry name" value="CTLH"/>
    <property type="match status" value="1"/>
</dbReference>
<organism evidence="6 7">
    <name type="scientific">Lentinula edodes</name>
    <name type="common">Shiitake mushroom</name>
    <name type="synonym">Lentinus edodes</name>
    <dbReference type="NCBI Taxonomy" id="5353"/>
    <lineage>
        <taxon>Eukaryota</taxon>
        <taxon>Fungi</taxon>
        <taxon>Dikarya</taxon>
        <taxon>Basidiomycota</taxon>
        <taxon>Agaricomycotina</taxon>
        <taxon>Agaricomycetes</taxon>
        <taxon>Agaricomycetidae</taxon>
        <taxon>Agaricales</taxon>
        <taxon>Marasmiineae</taxon>
        <taxon>Omphalotaceae</taxon>
        <taxon>Lentinula</taxon>
    </lineage>
</organism>
<dbReference type="Proteomes" id="UP000188533">
    <property type="component" value="Unassembled WGS sequence"/>
</dbReference>
<keyword evidence="2" id="KW-0677">Repeat</keyword>
<dbReference type="InterPro" id="IPR054080">
    <property type="entry name" value="TPR1-like_2nd"/>
</dbReference>
<name>A0A1Q3E276_LENED</name>
<evidence type="ECO:0000313" key="6">
    <source>
        <dbReference type="EMBL" id="GAW01332.1"/>
    </source>
</evidence>
<dbReference type="InterPro" id="IPR006594">
    <property type="entry name" value="LisH"/>
</dbReference>
<dbReference type="InterPro" id="IPR036322">
    <property type="entry name" value="WD40_repeat_dom_sf"/>
</dbReference>
<feature type="repeat" description="WD" evidence="3">
    <location>
        <begin position="912"/>
        <end position="938"/>
    </location>
</feature>
<sequence>MTTVLSIDAFSIPAATPRYGRAILRNHPRSLLLPVLHARVAQDNCPEPDAMITVVIPIVEIVLSTPLTHQASCYDITVSHWDGAISSLFLNSLTFVITQCSARPFDYKPLLRSSLPLCHAIKLYRTSWNDKNCRPTYTLVTDVGQIFIICYVTNETGGGRDHLWVYLHIHRIHSRLKALRQAIALVSGNLPGSFPRDNAKEGFGSLDEDSDAFLSELVYESLCVPGPRHNLYVRLNCGEVLQSKNARLKLPIVRSSHYDHEMDRQFPIQHQCLQLSLAFRIYGWTRSELENPESSSSESLLSAPPIDVESPRARKRLRIDSPIPSTSSIYSQSQLSARVPNMRLTESNEASSFNLPSSVTSGLSSNGIDFYSTSNGRSTSTNGNGFMSHYTNGHGVSGAGMSGSNGVVAEKHGKGAPSRVNLPGHLLYEDSNVDREEFVRLLLQSLRDVGYTESAATLEAESGYSMEEPQVKRFREYIVSGMWSKAEDALLRLGIVNEDNLWDARFLINKQKYLELLEVQKTTAALHVLRAELAPSCPEPAQLHVLSSLMMCTEPEDVRQRAGWDGASGQSRHQLLLDLHRFIPPSIMIPQRRFLTLLQQAHQDQLRRCIYHNTPLESTPLSLFSDHECNKDGFPGVTTTVLQGHVDEVWNVEWSHDGTYLASGSKDKTAIIWYMGPDTRKWEAHLILRDHPFPVHSIAWSSDDSMLLTGAEHFIKLWDAKTGSCIRTMDEHTETVTALSWLPDGSGFISGALDRKIIQWDAEGKKKLSWGLTDIRVTDLAVTPDLSRVVTIGMHVPTPSESSSLRGARNSGSSGDGTTSNSSGNPSSVNGIAPTENRFVIYQLSTRQVESSIKLDGELTSVKVSQDSHYALINHSPDEIQLWDLRLGRMARKFTGQRQGRHIIRSCFGGIDGSFVVSGSEDGNVYVWHRETGSLLEVLSGHGEGSVNSVAWNPANERMFASCSDDKTIRIWEAPKPETSLDVSGHTDYPVSYNGKGKGKTRQVDGEAENAGMASPSTRL</sequence>
<dbReference type="PANTHER" id="PTHR22838">
    <property type="entry name" value="WD REPEAT PROTEIN 26-RELATED"/>
    <property type="match status" value="1"/>
</dbReference>
<feature type="repeat" description="WD" evidence="3">
    <location>
        <begin position="729"/>
        <end position="761"/>
    </location>
</feature>